<accession>A0AAW0AB73</accession>
<dbReference type="AlphaFoldDB" id="A0AAW0AB73"/>
<gene>
    <name evidence="2" type="ORF">R3P38DRAFT_3214986</name>
</gene>
<comment type="caution">
    <text evidence="2">The sequence shown here is derived from an EMBL/GenBank/DDBJ whole genome shotgun (WGS) entry which is preliminary data.</text>
</comment>
<protein>
    <submittedName>
        <fullName evidence="2">Uncharacterized protein</fullName>
    </submittedName>
</protein>
<keyword evidence="3" id="KW-1185">Reference proteome</keyword>
<name>A0AAW0AB73_9AGAR</name>
<feature type="compositionally biased region" description="Acidic residues" evidence="1">
    <location>
        <begin position="88"/>
        <end position="98"/>
    </location>
</feature>
<dbReference type="Proteomes" id="UP001362999">
    <property type="component" value="Unassembled WGS sequence"/>
</dbReference>
<feature type="region of interest" description="Disordered" evidence="1">
    <location>
        <begin position="127"/>
        <end position="150"/>
    </location>
</feature>
<organism evidence="2 3">
    <name type="scientific">Favolaschia claudopus</name>
    <dbReference type="NCBI Taxonomy" id="2862362"/>
    <lineage>
        <taxon>Eukaryota</taxon>
        <taxon>Fungi</taxon>
        <taxon>Dikarya</taxon>
        <taxon>Basidiomycota</taxon>
        <taxon>Agaricomycotina</taxon>
        <taxon>Agaricomycetes</taxon>
        <taxon>Agaricomycetidae</taxon>
        <taxon>Agaricales</taxon>
        <taxon>Marasmiineae</taxon>
        <taxon>Mycenaceae</taxon>
        <taxon>Favolaschia</taxon>
    </lineage>
</organism>
<evidence type="ECO:0000313" key="2">
    <source>
        <dbReference type="EMBL" id="KAK7006053.1"/>
    </source>
</evidence>
<dbReference type="EMBL" id="JAWWNJ010000077">
    <property type="protein sequence ID" value="KAK7006053.1"/>
    <property type="molecule type" value="Genomic_DNA"/>
</dbReference>
<feature type="region of interest" description="Disordered" evidence="1">
    <location>
        <begin position="73"/>
        <end position="108"/>
    </location>
</feature>
<sequence length="150" mass="17490">MAKKTRNWKRIAKKDRKNLKLWAEGARDTILRPHIPGYTDALERGWRFERDYVREVCNEFHARISWRLQDDEEPELPLPDYDPFASREEEELDEEEAEQERLRKETLNAAPSRDFNLLLLRRKADAHFSSSPPSGSGAGSNIAHDVFGGR</sequence>
<proteinExistence type="predicted"/>
<evidence type="ECO:0000256" key="1">
    <source>
        <dbReference type="SAM" id="MobiDB-lite"/>
    </source>
</evidence>
<reference evidence="2 3" key="1">
    <citation type="journal article" date="2024" name="J Genomics">
        <title>Draft genome sequencing and assembly of Favolaschia claudopus CIRM-BRFM 2984 isolated from oak limbs.</title>
        <authorList>
            <person name="Navarro D."/>
            <person name="Drula E."/>
            <person name="Chaduli D."/>
            <person name="Cazenave R."/>
            <person name="Ahrendt S."/>
            <person name="Wang J."/>
            <person name="Lipzen A."/>
            <person name="Daum C."/>
            <person name="Barry K."/>
            <person name="Grigoriev I.V."/>
            <person name="Favel A."/>
            <person name="Rosso M.N."/>
            <person name="Martin F."/>
        </authorList>
    </citation>
    <scope>NUCLEOTIDE SEQUENCE [LARGE SCALE GENOMIC DNA]</scope>
    <source>
        <strain evidence="2 3">CIRM-BRFM 2984</strain>
    </source>
</reference>
<evidence type="ECO:0000313" key="3">
    <source>
        <dbReference type="Proteomes" id="UP001362999"/>
    </source>
</evidence>